<evidence type="ECO:0000259" key="1">
    <source>
        <dbReference type="Pfam" id="PF18765"/>
    </source>
</evidence>
<reference evidence="2" key="1">
    <citation type="submission" date="2022-04" db="EMBL/GenBank/DDBJ databases">
        <title>Halobacillus sp. isolated from saltern.</title>
        <authorList>
            <person name="Won M."/>
            <person name="Lee C.-M."/>
            <person name="Woen H.-Y."/>
            <person name="Kwon S.-W."/>
        </authorList>
    </citation>
    <scope>NUCLEOTIDE SEQUENCE</scope>
    <source>
        <strain evidence="2">SSHM10-5</strain>
    </source>
</reference>
<sequence length="101" mass="11887">MYGLLERDLDYMMQAFKSLTEIETVRLFGSRAMGNYKKGSDIDLAVFWAHVTSRTIFKLTELLEEVYPLPYFFDIVHYESITNAKFKECIDQQGVDLFKRV</sequence>
<accession>A0ABY4H8L9</accession>
<organism evidence="2 3">
    <name type="scientific">Halobacillus amylolyticus</name>
    <dbReference type="NCBI Taxonomy" id="2932259"/>
    <lineage>
        <taxon>Bacteria</taxon>
        <taxon>Bacillati</taxon>
        <taxon>Bacillota</taxon>
        <taxon>Bacilli</taxon>
        <taxon>Bacillales</taxon>
        <taxon>Bacillaceae</taxon>
        <taxon>Halobacillus</taxon>
    </lineage>
</organism>
<dbReference type="InterPro" id="IPR043519">
    <property type="entry name" value="NT_sf"/>
</dbReference>
<dbReference type="CDD" id="cd05403">
    <property type="entry name" value="NT_KNTase_like"/>
    <property type="match status" value="1"/>
</dbReference>
<dbReference type="Pfam" id="PF18765">
    <property type="entry name" value="Polbeta"/>
    <property type="match status" value="1"/>
</dbReference>
<dbReference type="InterPro" id="IPR041633">
    <property type="entry name" value="Polbeta"/>
</dbReference>
<dbReference type="Proteomes" id="UP000830326">
    <property type="component" value="Chromosome"/>
</dbReference>
<dbReference type="EMBL" id="CP095075">
    <property type="protein sequence ID" value="UOR10954.1"/>
    <property type="molecule type" value="Genomic_DNA"/>
</dbReference>
<proteinExistence type="predicted"/>
<evidence type="ECO:0000313" key="2">
    <source>
        <dbReference type="EMBL" id="UOR10954.1"/>
    </source>
</evidence>
<dbReference type="Gene3D" id="3.30.460.10">
    <property type="entry name" value="Beta Polymerase, domain 2"/>
    <property type="match status" value="1"/>
</dbReference>
<dbReference type="RefSeq" id="WP_245030455.1">
    <property type="nucleotide sequence ID" value="NZ_CP095075.1"/>
</dbReference>
<gene>
    <name evidence="2" type="ORF">MUO15_15270</name>
</gene>
<keyword evidence="3" id="KW-1185">Reference proteome</keyword>
<evidence type="ECO:0000313" key="3">
    <source>
        <dbReference type="Proteomes" id="UP000830326"/>
    </source>
</evidence>
<dbReference type="SUPFAM" id="SSF81301">
    <property type="entry name" value="Nucleotidyltransferase"/>
    <property type="match status" value="1"/>
</dbReference>
<protein>
    <submittedName>
        <fullName evidence="2">Nucleotidyltransferase domain-containing protein</fullName>
    </submittedName>
</protein>
<feature type="domain" description="Polymerase beta nucleotidyltransferase" evidence="1">
    <location>
        <begin position="14"/>
        <end position="100"/>
    </location>
</feature>
<name>A0ABY4H8L9_9BACI</name>